<sequence>MKAKSINKRITVSLPSDIFNSLPLQGRMNWLREAIAEKLQRENRLVLISAESKAIDRIAEPIKEDEWVTMGTLDEEFDLEQVNREIKLRGYTR</sequence>
<keyword evidence="2" id="KW-1185">Reference proteome</keyword>
<evidence type="ECO:0000313" key="1">
    <source>
        <dbReference type="EMBL" id="NMF59769.1"/>
    </source>
</evidence>
<dbReference type="Proteomes" id="UP000738376">
    <property type="component" value="Unassembled WGS sequence"/>
</dbReference>
<name>A0ABX1LYH4_9CYAN</name>
<comment type="caution">
    <text evidence="1">The sequence shown here is derived from an EMBL/GenBank/DDBJ whole genome shotgun (WGS) entry which is preliminary data.</text>
</comment>
<proteinExistence type="predicted"/>
<gene>
    <name evidence="1" type="ORF">HC246_17525</name>
</gene>
<protein>
    <recommendedName>
        <fullName evidence="3">CopG family transcriptional regulator</fullName>
    </recommendedName>
</protein>
<organism evidence="1 2">
    <name type="scientific">Pseudanabaena yagii GIHE-NHR1</name>
    <dbReference type="NCBI Taxonomy" id="2722753"/>
    <lineage>
        <taxon>Bacteria</taxon>
        <taxon>Bacillati</taxon>
        <taxon>Cyanobacteriota</taxon>
        <taxon>Cyanophyceae</taxon>
        <taxon>Pseudanabaenales</taxon>
        <taxon>Pseudanabaenaceae</taxon>
        <taxon>Pseudanabaena</taxon>
        <taxon>Pseudanabaena yagii</taxon>
    </lineage>
</organism>
<dbReference type="EMBL" id="JAAVJL010000002">
    <property type="protein sequence ID" value="NMF59769.1"/>
    <property type="molecule type" value="Genomic_DNA"/>
</dbReference>
<dbReference type="RefSeq" id="WP_169364760.1">
    <property type="nucleotide sequence ID" value="NZ_JAAVJL010000002.1"/>
</dbReference>
<evidence type="ECO:0008006" key="3">
    <source>
        <dbReference type="Google" id="ProtNLM"/>
    </source>
</evidence>
<accession>A0ABX1LYH4</accession>
<evidence type="ECO:0000313" key="2">
    <source>
        <dbReference type="Proteomes" id="UP000738376"/>
    </source>
</evidence>
<reference evidence="1 2" key="1">
    <citation type="submission" date="2020-03" db="EMBL/GenBank/DDBJ databases">
        <title>Draft Genome Sequence of 2-Methylisoborneol Producing Pseudanabaena yagii Strain GIHE-NHR1 Isolated from North Han River in South Korea.</title>
        <authorList>
            <person name="Jeong J."/>
        </authorList>
    </citation>
    <scope>NUCLEOTIDE SEQUENCE [LARGE SCALE GENOMIC DNA]</scope>
    <source>
        <strain evidence="1 2">GIHE-NHR1</strain>
    </source>
</reference>